<evidence type="ECO:0000256" key="1">
    <source>
        <dbReference type="SAM" id="SignalP"/>
    </source>
</evidence>
<proteinExistence type="predicted"/>
<dbReference type="AlphaFoldDB" id="A0A2P2NSF3"/>
<name>A0A2P2NSF3_RHIMU</name>
<feature type="chain" id="PRO_5015108045" evidence="1">
    <location>
        <begin position="25"/>
        <end position="81"/>
    </location>
</feature>
<keyword evidence="1" id="KW-0732">Signal</keyword>
<organism evidence="2">
    <name type="scientific">Rhizophora mucronata</name>
    <name type="common">Asiatic mangrove</name>
    <dbReference type="NCBI Taxonomy" id="61149"/>
    <lineage>
        <taxon>Eukaryota</taxon>
        <taxon>Viridiplantae</taxon>
        <taxon>Streptophyta</taxon>
        <taxon>Embryophyta</taxon>
        <taxon>Tracheophyta</taxon>
        <taxon>Spermatophyta</taxon>
        <taxon>Magnoliopsida</taxon>
        <taxon>eudicotyledons</taxon>
        <taxon>Gunneridae</taxon>
        <taxon>Pentapetalae</taxon>
        <taxon>rosids</taxon>
        <taxon>fabids</taxon>
        <taxon>Malpighiales</taxon>
        <taxon>Rhizophoraceae</taxon>
        <taxon>Rhizophora</taxon>
    </lineage>
</organism>
<dbReference type="EMBL" id="GGEC01064880">
    <property type="protein sequence ID" value="MBX45364.1"/>
    <property type="molecule type" value="Transcribed_RNA"/>
</dbReference>
<reference evidence="2" key="1">
    <citation type="submission" date="2018-02" db="EMBL/GenBank/DDBJ databases">
        <title>Rhizophora mucronata_Transcriptome.</title>
        <authorList>
            <person name="Meera S.P."/>
            <person name="Sreeshan A."/>
            <person name="Augustine A."/>
        </authorList>
    </citation>
    <scope>NUCLEOTIDE SEQUENCE</scope>
    <source>
        <tissue evidence="2">Leaf</tissue>
    </source>
</reference>
<protein>
    <submittedName>
        <fullName evidence="2">Uncharacterized protein</fullName>
    </submittedName>
</protein>
<accession>A0A2P2NSF3</accession>
<feature type="signal peptide" evidence="1">
    <location>
        <begin position="1"/>
        <end position="24"/>
    </location>
</feature>
<evidence type="ECO:0000313" key="2">
    <source>
        <dbReference type="EMBL" id="MBX45364.1"/>
    </source>
</evidence>
<sequence length="81" mass="9715">MPSFLSWIVVIFEICQYLSWMVHCDVINEIFFLCCKSRLIWQCHILKCKQLWIATNEVNKGTSIENLWQFSIECDVFLSMF</sequence>